<accession>A0A501XV32</accession>
<sequence>MLTRRQPIHHALTLVLVVALAPLALLAAVQGMDRLWRDARNANAELAQWAALLTRPENNPVTQVQPLVDLLDMQLAAQTGPACTEMMPMLRSNLPPYATLVWADSAGRIICSSDPALTGKPLPERELSAGLLRLEPSGQARPGEARALALIRLDLLAGHIASWQRARSTRTLLADGQGKLLAGPAPDGWVAIAPGRKPPAQSRWTHVYAPLHIGGQPEDSLYLLFVRPQASAFGQDWWFIISSFALPFLALLLASAAIWVGASHSILRWITELREITGLIGEGNYRLPAERFDDAPVEIRALAADAQRMARTIADRDRTLTDALDRQKALTLELNHRVRNNLQLISSYMTLRTSGPAADEGSLGDIRLRVNALALVHRLLYTDFQHAAVRADVLLAGLAKLLADEFGGRPVPVTAPPVAVGIDSAVPLALFVIEAGDWLYGDGASATLLSAISLGIAGGEVTLDFALGGMAAPPGRPRLMDAFARQLRGRVEDRPARIALLFPASSLDELFRPTLGNNGAS</sequence>
<dbReference type="PANTHER" id="PTHR41523:SF8">
    <property type="entry name" value="ETHYLENE RESPONSE SENSOR PROTEIN"/>
    <property type="match status" value="1"/>
</dbReference>
<evidence type="ECO:0000256" key="3">
    <source>
        <dbReference type="ARBA" id="ARBA00022553"/>
    </source>
</evidence>
<dbReference type="Pfam" id="PF07568">
    <property type="entry name" value="HisKA_2"/>
    <property type="match status" value="1"/>
</dbReference>
<organism evidence="10 11">
    <name type="scientific">Sandaracinobacter neustonicus</name>
    <dbReference type="NCBI Taxonomy" id="1715348"/>
    <lineage>
        <taxon>Bacteria</taxon>
        <taxon>Pseudomonadati</taxon>
        <taxon>Pseudomonadota</taxon>
        <taxon>Alphaproteobacteria</taxon>
        <taxon>Sphingomonadales</taxon>
        <taxon>Sphingosinicellaceae</taxon>
        <taxon>Sandaracinobacter</taxon>
    </lineage>
</organism>
<dbReference type="PROSITE" id="PS50885">
    <property type="entry name" value="HAMP"/>
    <property type="match status" value="1"/>
</dbReference>
<comment type="catalytic activity">
    <reaction evidence="1">
        <text>ATP + protein L-histidine = ADP + protein N-phospho-L-histidine.</text>
        <dbReference type="EC" id="2.7.13.3"/>
    </reaction>
</comment>
<dbReference type="Proteomes" id="UP000319897">
    <property type="component" value="Unassembled WGS sequence"/>
</dbReference>
<dbReference type="GO" id="GO:0016020">
    <property type="term" value="C:membrane"/>
    <property type="evidence" value="ECO:0007669"/>
    <property type="project" value="InterPro"/>
</dbReference>
<keyword evidence="3" id="KW-0597">Phosphoprotein</keyword>
<keyword evidence="5" id="KW-0547">Nucleotide-binding</keyword>
<keyword evidence="8" id="KW-0472">Membrane</keyword>
<dbReference type="AlphaFoldDB" id="A0A501XV32"/>
<reference evidence="10 11" key="1">
    <citation type="submission" date="2019-06" db="EMBL/GenBank/DDBJ databases">
        <authorList>
            <person name="Lee I."/>
            <person name="Jang G.I."/>
            <person name="Hwang C.Y."/>
        </authorList>
    </citation>
    <scope>NUCLEOTIDE SEQUENCE [LARGE SCALE GENOMIC DNA]</scope>
    <source>
        <strain evidence="10 11">PAMC 28131</strain>
    </source>
</reference>
<evidence type="ECO:0000256" key="2">
    <source>
        <dbReference type="ARBA" id="ARBA00012438"/>
    </source>
</evidence>
<keyword evidence="6 10" id="KW-0418">Kinase</keyword>
<keyword evidence="7" id="KW-0067">ATP-binding</keyword>
<evidence type="ECO:0000256" key="1">
    <source>
        <dbReference type="ARBA" id="ARBA00000085"/>
    </source>
</evidence>
<dbReference type="GO" id="GO:0007165">
    <property type="term" value="P:signal transduction"/>
    <property type="evidence" value="ECO:0007669"/>
    <property type="project" value="InterPro"/>
</dbReference>
<evidence type="ECO:0000256" key="4">
    <source>
        <dbReference type="ARBA" id="ARBA00022679"/>
    </source>
</evidence>
<feature type="domain" description="HAMP" evidence="9">
    <location>
        <begin position="264"/>
        <end position="318"/>
    </location>
</feature>
<dbReference type="InterPro" id="IPR003660">
    <property type="entry name" value="HAMP_dom"/>
</dbReference>
<evidence type="ECO:0000259" key="9">
    <source>
        <dbReference type="PROSITE" id="PS50885"/>
    </source>
</evidence>
<protein>
    <recommendedName>
        <fullName evidence="2">histidine kinase</fullName>
        <ecNumber evidence="2">2.7.13.3</ecNumber>
    </recommendedName>
</protein>
<keyword evidence="11" id="KW-1185">Reference proteome</keyword>
<dbReference type="PANTHER" id="PTHR41523">
    <property type="entry name" value="TWO-COMPONENT SYSTEM SENSOR PROTEIN"/>
    <property type="match status" value="1"/>
</dbReference>
<evidence type="ECO:0000256" key="7">
    <source>
        <dbReference type="ARBA" id="ARBA00022840"/>
    </source>
</evidence>
<dbReference type="RefSeq" id="WP_140926979.1">
    <property type="nucleotide sequence ID" value="NZ_VFSU01000011.1"/>
</dbReference>
<proteinExistence type="predicted"/>
<keyword evidence="8" id="KW-1133">Transmembrane helix</keyword>
<evidence type="ECO:0000313" key="11">
    <source>
        <dbReference type="Proteomes" id="UP000319897"/>
    </source>
</evidence>
<dbReference type="GO" id="GO:0005524">
    <property type="term" value="F:ATP binding"/>
    <property type="evidence" value="ECO:0007669"/>
    <property type="project" value="UniProtKB-KW"/>
</dbReference>
<feature type="transmembrane region" description="Helical" evidence="8">
    <location>
        <begin position="237"/>
        <end position="260"/>
    </location>
</feature>
<keyword evidence="8" id="KW-0812">Transmembrane</keyword>
<dbReference type="EMBL" id="VFSU01000011">
    <property type="protein sequence ID" value="TPE63964.1"/>
    <property type="molecule type" value="Genomic_DNA"/>
</dbReference>
<name>A0A501XV32_9SPHN</name>
<dbReference type="GO" id="GO:0004673">
    <property type="term" value="F:protein histidine kinase activity"/>
    <property type="evidence" value="ECO:0007669"/>
    <property type="project" value="UniProtKB-EC"/>
</dbReference>
<evidence type="ECO:0000256" key="6">
    <source>
        <dbReference type="ARBA" id="ARBA00022777"/>
    </source>
</evidence>
<evidence type="ECO:0000256" key="8">
    <source>
        <dbReference type="SAM" id="Phobius"/>
    </source>
</evidence>
<keyword evidence="4" id="KW-0808">Transferase</keyword>
<comment type="caution">
    <text evidence="10">The sequence shown here is derived from an EMBL/GenBank/DDBJ whole genome shotgun (WGS) entry which is preliminary data.</text>
</comment>
<evidence type="ECO:0000313" key="10">
    <source>
        <dbReference type="EMBL" id="TPE63964.1"/>
    </source>
</evidence>
<gene>
    <name evidence="10" type="ORF">FJQ54_03765</name>
</gene>
<dbReference type="EC" id="2.7.13.3" evidence="2"/>
<dbReference type="OrthoDB" id="7297573at2"/>
<dbReference type="InterPro" id="IPR011495">
    <property type="entry name" value="Sig_transdc_His_kin_sub2_dim/P"/>
</dbReference>
<evidence type="ECO:0000256" key="5">
    <source>
        <dbReference type="ARBA" id="ARBA00022741"/>
    </source>
</evidence>